<dbReference type="PROSITE" id="PS50883">
    <property type="entry name" value="EAL"/>
    <property type="match status" value="1"/>
</dbReference>
<dbReference type="SUPFAM" id="SSF141868">
    <property type="entry name" value="EAL domain-like"/>
    <property type="match status" value="1"/>
</dbReference>
<dbReference type="SMART" id="SM00052">
    <property type="entry name" value="EAL"/>
    <property type="match status" value="1"/>
</dbReference>
<dbReference type="OMA" id="IYRSHIC"/>
<feature type="domain" description="EAL" evidence="1">
    <location>
        <begin position="153"/>
        <end position="403"/>
    </location>
</feature>
<feature type="domain" description="BLUF" evidence="2">
    <location>
        <begin position="2"/>
        <end position="93"/>
    </location>
</feature>
<dbReference type="EMBL" id="CP038008">
    <property type="protein sequence ID" value="QBY28128.1"/>
    <property type="molecule type" value="Genomic_DNA"/>
</dbReference>
<dbReference type="Gene3D" id="3.30.70.100">
    <property type="match status" value="1"/>
</dbReference>
<dbReference type="InterPro" id="IPR001633">
    <property type="entry name" value="EAL_dom"/>
</dbReference>
<dbReference type="SMART" id="SM01034">
    <property type="entry name" value="BLUF"/>
    <property type="match status" value="1"/>
</dbReference>
<dbReference type="CDD" id="cd01948">
    <property type="entry name" value="EAL"/>
    <property type="match status" value="1"/>
</dbReference>
<dbReference type="InterPro" id="IPR035919">
    <property type="entry name" value="EAL_sf"/>
</dbReference>
<dbReference type="Pfam" id="PF04940">
    <property type="entry name" value="BLUF"/>
    <property type="match status" value="1"/>
</dbReference>
<gene>
    <name evidence="3" type="ORF">E2R62_04210</name>
</gene>
<dbReference type="GO" id="GO:0071949">
    <property type="term" value="F:FAD binding"/>
    <property type="evidence" value="ECO:0007669"/>
    <property type="project" value="InterPro"/>
</dbReference>
<name>A0A482PCW1_CITRO</name>
<dbReference type="RefSeq" id="WP_012905798.1">
    <property type="nucleotide sequence ID" value="NZ_CAJTBI010000001.1"/>
</dbReference>
<reference evidence="3" key="1">
    <citation type="submission" date="2019-03" db="EMBL/GenBank/DDBJ databases">
        <title>Complete genome sequence of enteropathogenic Citrobacter rodentium strain DBS100.</title>
        <authorList>
            <person name="Popov G."/>
            <person name="Fiebig A."/>
            <person name="Shideler S."/>
            <person name="Coombes B."/>
            <person name="Savchenko A."/>
        </authorList>
    </citation>
    <scope>NUCLEOTIDE SEQUENCE</scope>
    <source>
        <strain evidence="3">DBS100</strain>
    </source>
</reference>
<protein>
    <submittedName>
        <fullName evidence="3">Diguanylate phosphodiesterase</fullName>
    </submittedName>
</protein>
<sequence>MLTTVIYRSYICESITFVSLEKMVAAANFKNEQADVTGILLFNGRHFFQLLEGPEDSVLKIYNSICTDDRHHNLVELLRDYAPSRRFGKVGMELFDLREYDRDEVLQTVLDKGTTKYQLAFNDRALQFFRTFVEATEKENYFEIPPANAWEFITDGEGVAQNAIELENTAECSFAFQPIVDPFAREVVSLEALVRTKDGRGPEDFFAGLTGNAIYEADLKSKQIAFAMAGKLNLRQQTISVNLLPMTLVNLPGAVETLLQAIESNGLVPEQVTVEFTESEVISRLDEFTRAVRLLKSAGISVAIDHFGAGYGGLWLLAQFQPDRIKINRALVGDVHKSGPRQAIVQAIVRCCTSLEIAISAVGVEKAEEWMWLESAGISQFQGSLFASPCLAGVEAIAWPERTADL</sequence>
<dbReference type="PROSITE" id="PS50925">
    <property type="entry name" value="BLUF"/>
    <property type="match status" value="1"/>
</dbReference>
<evidence type="ECO:0000259" key="2">
    <source>
        <dbReference type="PROSITE" id="PS50925"/>
    </source>
</evidence>
<dbReference type="AlphaFoldDB" id="A0A482PCW1"/>
<dbReference type="GO" id="GO:0009882">
    <property type="term" value="F:blue light photoreceptor activity"/>
    <property type="evidence" value="ECO:0007669"/>
    <property type="project" value="InterPro"/>
</dbReference>
<accession>A0A482PCW1</accession>
<evidence type="ECO:0000313" key="3">
    <source>
        <dbReference type="EMBL" id="QBY28128.1"/>
    </source>
</evidence>
<proteinExistence type="predicted"/>
<dbReference type="Gene3D" id="3.20.20.450">
    <property type="entry name" value="EAL domain"/>
    <property type="match status" value="1"/>
</dbReference>
<dbReference type="PANTHER" id="PTHR33121:SF15">
    <property type="entry name" value="BLUE LIGHT- AND TEMPERATURE-REGULATED ANTIREPRESSOR BLUF"/>
    <property type="match status" value="1"/>
</dbReference>
<dbReference type="GO" id="GO:0071111">
    <property type="term" value="F:cyclic-guanylate-specific phosphodiesterase activity"/>
    <property type="evidence" value="ECO:0007669"/>
    <property type="project" value="InterPro"/>
</dbReference>
<organism evidence="3">
    <name type="scientific">Citrobacter rodentium</name>
    <dbReference type="NCBI Taxonomy" id="67825"/>
    <lineage>
        <taxon>Bacteria</taxon>
        <taxon>Pseudomonadati</taxon>
        <taxon>Pseudomonadota</taxon>
        <taxon>Gammaproteobacteria</taxon>
        <taxon>Enterobacterales</taxon>
        <taxon>Enterobacteriaceae</taxon>
        <taxon>Citrobacter</taxon>
    </lineage>
</organism>
<dbReference type="InterPro" id="IPR050706">
    <property type="entry name" value="Cyclic-di-GMP_PDE-like"/>
</dbReference>
<dbReference type="InterPro" id="IPR036046">
    <property type="entry name" value="Acylphosphatase-like_dom_sf"/>
</dbReference>
<evidence type="ECO:0000259" key="1">
    <source>
        <dbReference type="PROSITE" id="PS50883"/>
    </source>
</evidence>
<dbReference type="Pfam" id="PF00563">
    <property type="entry name" value="EAL"/>
    <property type="match status" value="1"/>
</dbReference>
<dbReference type="InterPro" id="IPR007024">
    <property type="entry name" value="BLUF_domain"/>
</dbReference>
<dbReference type="SUPFAM" id="SSF54975">
    <property type="entry name" value="Acylphosphatase/BLUF domain-like"/>
    <property type="match status" value="1"/>
</dbReference>
<dbReference type="PANTHER" id="PTHR33121">
    <property type="entry name" value="CYCLIC DI-GMP PHOSPHODIESTERASE PDEF"/>
    <property type="match status" value="1"/>
</dbReference>